<sequence length="542" mass="58228">MVGRHGTSVPLWAERGDFYHGRMNTISANPVQYPTARVKILPLHVHDVLKHAARVHAAVKVTSIALDGAVERQSYAELAVTARDCAAQLHALGFQPGDALVSFGLSSLDQMAWLYGALDQGVVTHLLNPQHRPEDLGLFLQQIHPKLALHDAATAGAVQAFQGLLKGCAVRAMNHRDVSVGYVPAQFPEDILSHVCYSSGTTGTPKVVEYTHRSTLLHTWACALPDAMGLTGADRVMPLMQNFHASAWGAPFVCPMVGAELILVPPSRDPAQWFQWIEEHQVTVLGAVSAHWLALARYMQATGQRFSTLRRTVVGGTRLPFEVAYFIQERLGVEVCHAWGMTETSPLATIERFDSSAAALGHGQPVFGIELAVRGDDAACMAEGAGELMVRGHWVAVCAEQDDWLATGDFATLQTDGRLDVSDRLSDSLLVGGVPLSSALVEHRARQVPGVADAALVICEPGSGRSVLAWVAAPDAEPTTVVAELQTVLAQAFDGWCPTRCIVVDAFPYTASAKVQKHILKAQVAPQNESDVAPTLPSRADA</sequence>
<gene>
    <name evidence="2" type="primary">dmdB</name>
    <name evidence="2" type="ORF">PS631_02400</name>
</gene>
<dbReference type="Gene3D" id="3.40.50.12780">
    <property type="entry name" value="N-terminal domain of ligase-like"/>
    <property type="match status" value="1"/>
</dbReference>
<dbReference type="PROSITE" id="PS00455">
    <property type="entry name" value="AMP_BINDING"/>
    <property type="match status" value="1"/>
</dbReference>
<evidence type="ECO:0000313" key="3">
    <source>
        <dbReference type="Proteomes" id="UP000399692"/>
    </source>
</evidence>
<feature type="domain" description="AMP-dependent synthetase/ligase" evidence="1">
    <location>
        <begin position="57"/>
        <end position="396"/>
    </location>
</feature>
<dbReference type="SUPFAM" id="SSF56801">
    <property type="entry name" value="Acetyl-CoA synthetase-like"/>
    <property type="match status" value="1"/>
</dbReference>
<proteinExistence type="predicted"/>
<name>A0A5E6SPQ8_PSEFL</name>
<dbReference type="AlphaFoldDB" id="A0A5E6SPQ8"/>
<keyword evidence="2" id="KW-0436">Ligase</keyword>
<dbReference type="Proteomes" id="UP000399692">
    <property type="component" value="Unassembled WGS sequence"/>
</dbReference>
<dbReference type="GO" id="GO:0016878">
    <property type="term" value="F:acid-thiol ligase activity"/>
    <property type="evidence" value="ECO:0007669"/>
    <property type="project" value="UniProtKB-ARBA"/>
</dbReference>
<dbReference type="InterPro" id="IPR042099">
    <property type="entry name" value="ANL_N_sf"/>
</dbReference>
<dbReference type="PANTHER" id="PTHR43767:SF1">
    <property type="entry name" value="NONRIBOSOMAL PEPTIDE SYNTHASE PES1 (EUROFUNG)-RELATED"/>
    <property type="match status" value="1"/>
</dbReference>
<dbReference type="EC" id="6.2.1.44" evidence="2"/>
<evidence type="ECO:0000259" key="1">
    <source>
        <dbReference type="Pfam" id="PF00501"/>
    </source>
</evidence>
<dbReference type="InterPro" id="IPR050237">
    <property type="entry name" value="ATP-dep_AMP-bd_enzyme"/>
</dbReference>
<dbReference type="InterPro" id="IPR000873">
    <property type="entry name" value="AMP-dep_synth/lig_dom"/>
</dbReference>
<dbReference type="EMBL" id="CABVHF010000006">
    <property type="protein sequence ID" value="VVM82252.1"/>
    <property type="molecule type" value="Genomic_DNA"/>
</dbReference>
<evidence type="ECO:0000313" key="2">
    <source>
        <dbReference type="EMBL" id="VVM82252.1"/>
    </source>
</evidence>
<dbReference type="Gene3D" id="3.30.300.30">
    <property type="match status" value="1"/>
</dbReference>
<dbReference type="InterPro" id="IPR020845">
    <property type="entry name" value="AMP-binding_CS"/>
</dbReference>
<dbReference type="Pfam" id="PF00501">
    <property type="entry name" value="AMP-binding"/>
    <property type="match status" value="1"/>
</dbReference>
<protein>
    <submittedName>
        <fullName evidence="2">3-methylmercaptopropionyl-CoA ligase</fullName>
        <ecNumber evidence="2">6.2.1.44</ecNumber>
    </submittedName>
</protein>
<dbReference type="InterPro" id="IPR045851">
    <property type="entry name" value="AMP-bd_C_sf"/>
</dbReference>
<dbReference type="PANTHER" id="PTHR43767">
    <property type="entry name" value="LONG-CHAIN-FATTY-ACID--COA LIGASE"/>
    <property type="match status" value="1"/>
</dbReference>
<organism evidence="2 3">
    <name type="scientific">Pseudomonas fluorescens</name>
    <dbReference type="NCBI Taxonomy" id="294"/>
    <lineage>
        <taxon>Bacteria</taxon>
        <taxon>Pseudomonadati</taxon>
        <taxon>Pseudomonadota</taxon>
        <taxon>Gammaproteobacteria</taxon>
        <taxon>Pseudomonadales</taxon>
        <taxon>Pseudomonadaceae</taxon>
        <taxon>Pseudomonas</taxon>
    </lineage>
</organism>
<reference evidence="2 3" key="1">
    <citation type="submission" date="2019-09" db="EMBL/GenBank/DDBJ databases">
        <authorList>
            <person name="Chandra G."/>
            <person name="Truman W A."/>
        </authorList>
    </citation>
    <scope>NUCLEOTIDE SEQUENCE [LARGE SCALE GENOMIC DNA]</scope>
    <source>
        <strain evidence="2">PS631</strain>
    </source>
</reference>
<accession>A0A5E6SPQ8</accession>